<dbReference type="GO" id="GO:1901135">
    <property type="term" value="P:carbohydrate derivative metabolic process"/>
    <property type="evidence" value="ECO:0007669"/>
    <property type="project" value="InterPro"/>
</dbReference>
<evidence type="ECO:0000313" key="3">
    <source>
        <dbReference type="Proteomes" id="UP000254792"/>
    </source>
</evidence>
<evidence type="ECO:0000313" key="2">
    <source>
        <dbReference type="EMBL" id="AXK50988.1"/>
    </source>
</evidence>
<accession>A0A345Z309</accession>
<dbReference type="GO" id="GO:0003700">
    <property type="term" value="F:DNA-binding transcription factor activity"/>
    <property type="evidence" value="ECO:0007669"/>
    <property type="project" value="InterPro"/>
</dbReference>
<dbReference type="PANTHER" id="PTHR30514">
    <property type="entry name" value="GLUCOKINASE"/>
    <property type="match status" value="1"/>
</dbReference>
<keyword evidence="3" id="KW-1185">Reference proteome</keyword>
<dbReference type="PANTHER" id="PTHR30514:SF1">
    <property type="entry name" value="HTH-TYPE TRANSCRIPTIONAL REGULATOR HEXR-RELATED"/>
    <property type="match status" value="1"/>
</dbReference>
<reference evidence="2 3" key="1">
    <citation type="submission" date="2018-07" db="EMBL/GenBank/DDBJ databases">
        <title>Complete genome sequence of Spiroplasma alleghenense PLHS-1 (ATCC 51752).</title>
        <authorList>
            <person name="Chou L."/>
            <person name="Lee T.-Y."/>
            <person name="Tsai Y.-M."/>
            <person name="Kuo C.-H."/>
        </authorList>
    </citation>
    <scope>NUCLEOTIDE SEQUENCE [LARGE SCALE GENOMIC DNA]</scope>
    <source>
        <strain evidence="2 3">PLHS-1</strain>
    </source>
</reference>
<feature type="domain" description="HTH rpiR-type" evidence="1">
    <location>
        <begin position="1"/>
        <end position="71"/>
    </location>
</feature>
<evidence type="ECO:0000259" key="1">
    <source>
        <dbReference type="PROSITE" id="PS51071"/>
    </source>
</evidence>
<organism evidence="2 3">
    <name type="scientific">Spiroplasma alleghenense</name>
    <dbReference type="NCBI Taxonomy" id="216931"/>
    <lineage>
        <taxon>Bacteria</taxon>
        <taxon>Bacillati</taxon>
        <taxon>Mycoplasmatota</taxon>
        <taxon>Mollicutes</taxon>
        <taxon>Entomoplasmatales</taxon>
        <taxon>Spiroplasmataceae</taxon>
        <taxon>Spiroplasma</taxon>
    </lineage>
</organism>
<sequence>MKLNLEKLNDKQRDFWDFYNQNFDEFKTMSIKEISKIYGCGISFIYNFFNSLGIKGIKELIMSISFEQGQINSNRIFNQELQLEDRIFETINQSNLRNNNLLKENKKIIDDLVNDIIRTKRRFCLGFGYSKLAALDFIGPFNHIDNSFVLVNDEDYEKSKLIQKINNEDILIVFSMRGKNKQLLKYLRYLRKNASELCIYLVTSKLNCLAAQFTDKVILIDNIMKRSDIYTNEIFYSPLQTFLFFNTVVKNILYQKIKTTANSQQNFVNEQLSWIYEKNDIDN</sequence>
<dbReference type="AlphaFoldDB" id="A0A345Z309"/>
<dbReference type="PROSITE" id="PS51071">
    <property type="entry name" value="HTH_RPIR"/>
    <property type="match status" value="1"/>
</dbReference>
<dbReference type="RefSeq" id="WP_115557905.1">
    <property type="nucleotide sequence ID" value="NZ_CP031376.1"/>
</dbReference>
<dbReference type="EMBL" id="CP031376">
    <property type="protein sequence ID" value="AXK50988.1"/>
    <property type="molecule type" value="Genomic_DNA"/>
</dbReference>
<dbReference type="Proteomes" id="UP000254792">
    <property type="component" value="Chromosome"/>
</dbReference>
<proteinExistence type="predicted"/>
<name>A0A345Z309_9MOLU</name>
<dbReference type="Gene3D" id="1.10.10.10">
    <property type="entry name" value="Winged helix-like DNA-binding domain superfamily/Winged helix DNA-binding domain"/>
    <property type="match status" value="1"/>
</dbReference>
<dbReference type="InterPro" id="IPR000281">
    <property type="entry name" value="HTH_RpiR"/>
</dbReference>
<dbReference type="SUPFAM" id="SSF46689">
    <property type="entry name" value="Homeodomain-like"/>
    <property type="match status" value="1"/>
</dbReference>
<dbReference type="InterPro" id="IPR036388">
    <property type="entry name" value="WH-like_DNA-bd_sf"/>
</dbReference>
<gene>
    <name evidence="2" type="ORF">SALLE_v1c03140</name>
</gene>
<dbReference type="InterPro" id="IPR046348">
    <property type="entry name" value="SIS_dom_sf"/>
</dbReference>
<dbReference type="InterPro" id="IPR001347">
    <property type="entry name" value="SIS_dom"/>
</dbReference>
<dbReference type="KEGG" id="salx:SALLE_v1c03140"/>
<dbReference type="GO" id="GO:0097367">
    <property type="term" value="F:carbohydrate derivative binding"/>
    <property type="evidence" value="ECO:0007669"/>
    <property type="project" value="InterPro"/>
</dbReference>
<dbReference type="InterPro" id="IPR047640">
    <property type="entry name" value="RpiR-like"/>
</dbReference>
<dbReference type="Pfam" id="PF01380">
    <property type="entry name" value="SIS"/>
    <property type="match status" value="1"/>
</dbReference>
<dbReference type="OrthoDB" id="388021at2"/>
<dbReference type="Gene3D" id="3.40.50.10490">
    <property type="entry name" value="Glucose-6-phosphate isomerase like protein, domain 1"/>
    <property type="match status" value="1"/>
</dbReference>
<dbReference type="InterPro" id="IPR009057">
    <property type="entry name" value="Homeodomain-like_sf"/>
</dbReference>
<dbReference type="GO" id="GO:0003677">
    <property type="term" value="F:DNA binding"/>
    <property type="evidence" value="ECO:0007669"/>
    <property type="project" value="InterPro"/>
</dbReference>
<protein>
    <recommendedName>
        <fullName evidence="1">HTH rpiR-type domain-containing protein</fullName>
    </recommendedName>
</protein>
<dbReference type="SUPFAM" id="SSF53697">
    <property type="entry name" value="SIS domain"/>
    <property type="match status" value="1"/>
</dbReference>